<reference evidence="1" key="1">
    <citation type="submission" date="2018-05" db="EMBL/GenBank/DDBJ databases">
        <authorList>
            <person name="Lanie J.A."/>
            <person name="Ng W.-L."/>
            <person name="Kazmierczak K.M."/>
            <person name="Andrzejewski T.M."/>
            <person name="Davidsen T.M."/>
            <person name="Wayne K.J."/>
            <person name="Tettelin H."/>
            <person name="Glass J.I."/>
            <person name="Rusch D."/>
            <person name="Podicherti R."/>
            <person name="Tsui H.-C.T."/>
            <person name="Winkler M.E."/>
        </authorList>
    </citation>
    <scope>NUCLEOTIDE SEQUENCE</scope>
</reference>
<dbReference type="InterPro" id="IPR015919">
    <property type="entry name" value="Cadherin-like_sf"/>
</dbReference>
<feature type="non-terminal residue" evidence="1">
    <location>
        <position position="1"/>
    </location>
</feature>
<dbReference type="GO" id="GO:0016020">
    <property type="term" value="C:membrane"/>
    <property type="evidence" value="ECO:0007669"/>
    <property type="project" value="InterPro"/>
</dbReference>
<dbReference type="Gene3D" id="2.60.40.10">
    <property type="entry name" value="Immunoglobulins"/>
    <property type="match status" value="1"/>
</dbReference>
<dbReference type="Gene3D" id="2.60.120.200">
    <property type="match status" value="1"/>
</dbReference>
<feature type="non-terminal residue" evidence="1">
    <location>
        <position position="228"/>
    </location>
</feature>
<gene>
    <name evidence="1" type="ORF">METZ01_LOCUS515595</name>
</gene>
<sequence length="228" mass="24267">NRAINIHFWSNKNVYWDIGSNNSVDRINKAAADNEYKGSWSHWAFTKNKTTGIQKTYLNGGTWQSATGRTKAMATPGSVSKFKIGANRDGNNRWHGMMDDLRFYDKALTDVEVGAIYNYGAGDQGAPGVSSANQVGANVSAPYSFTVTAVVPNPAFPPTFAATGLPAGLDIHQTTGVISGTATVAAETTSTISVTNGYGTTDSLLVFTFYDLPYNVAADPADDIGLYG</sequence>
<dbReference type="SUPFAM" id="SSF49313">
    <property type="entry name" value="Cadherin-like"/>
    <property type="match status" value="1"/>
</dbReference>
<dbReference type="Pfam" id="PF05345">
    <property type="entry name" value="He_PIG"/>
    <property type="match status" value="1"/>
</dbReference>
<name>A0A383F182_9ZZZZ</name>
<dbReference type="AlphaFoldDB" id="A0A383F182"/>
<dbReference type="InterPro" id="IPR013783">
    <property type="entry name" value="Ig-like_fold"/>
</dbReference>
<dbReference type="SUPFAM" id="SSF49899">
    <property type="entry name" value="Concanavalin A-like lectins/glucanases"/>
    <property type="match status" value="1"/>
</dbReference>
<dbReference type="InterPro" id="IPR013320">
    <property type="entry name" value="ConA-like_dom_sf"/>
</dbReference>
<organism evidence="1">
    <name type="scientific">marine metagenome</name>
    <dbReference type="NCBI Taxonomy" id="408172"/>
    <lineage>
        <taxon>unclassified sequences</taxon>
        <taxon>metagenomes</taxon>
        <taxon>ecological metagenomes</taxon>
    </lineage>
</organism>
<dbReference type="EMBL" id="UINC01230559">
    <property type="protein sequence ID" value="SVE62741.1"/>
    <property type="molecule type" value="Genomic_DNA"/>
</dbReference>
<proteinExistence type="predicted"/>
<protein>
    <submittedName>
        <fullName evidence="1">Uncharacterized protein</fullName>
    </submittedName>
</protein>
<dbReference type="GO" id="GO:0005509">
    <property type="term" value="F:calcium ion binding"/>
    <property type="evidence" value="ECO:0007669"/>
    <property type="project" value="InterPro"/>
</dbReference>
<dbReference type="Pfam" id="PF13385">
    <property type="entry name" value="Laminin_G_3"/>
    <property type="match status" value="1"/>
</dbReference>
<evidence type="ECO:0000313" key="1">
    <source>
        <dbReference type="EMBL" id="SVE62741.1"/>
    </source>
</evidence>
<accession>A0A383F182</accession>